<evidence type="ECO:0000313" key="2">
    <source>
        <dbReference type="EMBL" id="TSJ40722.1"/>
    </source>
</evidence>
<feature type="signal peptide" evidence="1">
    <location>
        <begin position="1"/>
        <end position="19"/>
    </location>
</feature>
<protein>
    <submittedName>
        <fullName evidence="2">Uncharacterized protein</fullName>
    </submittedName>
</protein>
<evidence type="ECO:0000256" key="1">
    <source>
        <dbReference type="SAM" id="SignalP"/>
    </source>
</evidence>
<accession>A0A556MLJ6</accession>
<dbReference type="EMBL" id="VLPK01000002">
    <property type="protein sequence ID" value="TSJ40722.1"/>
    <property type="molecule type" value="Genomic_DNA"/>
</dbReference>
<comment type="caution">
    <text evidence="2">The sequence shown here is derived from an EMBL/GenBank/DDBJ whole genome shotgun (WGS) entry which is preliminary data.</text>
</comment>
<proteinExistence type="predicted"/>
<evidence type="ECO:0000313" key="3">
    <source>
        <dbReference type="Proteomes" id="UP000318733"/>
    </source>
</evidence>
<dbReference type="RefSeq" id="WP_144248760.1">
    <property type="nucleotide sequence ID" value="NZ_VLPK01000002.1"/>
</dbReference>
<keyword evidence="1" id="KW-0732">Signal</keyword>
<organism evidence="2 3">
    <name type="scientific">Mucilaginibacter corticis</name>
    <dbReference type="NCBI Taxonomy" id="2597670"/>
    <lineage>
        <taxon>Bacteria</taxon>
        <taxon>Pseudomonadati</taxon>
        <taxon>Bacteroidota</taxon>
        <taxon>Sphingobacteriia</taxon>
        <taxon>Sphingobacteriales</taxon>
        <taxon>Sphingobacteriaceae</taxon>
        <taxon>Mucilaginibacter</taxon>
    </lineage>
</organism>
<sequence>MKSISTLVLLLFLATGIQAQSVTNADSLYTAFKKKVEDAKMTFAKPDGAVDVPVMKSTGVYYDYAYRLKDKNIEVRYIVWPLTQGYFDSYNRRQKKPGDTVLNPNKLHNTIPAILYSKISGGRLAPEQVSLKKYSYGAVSTSFKADEGAMFMGPVDSAFGQGYKYGFFEMIHKDYAGDAYLLFLFENQNAMFETYKDVTANDAVGLALKFK</sequence>
<gene>
    <name evidence="2" type="ORF">FO440_13335</name>
</gene>
<name>A0A556MLJ6_9SPHI</name>
<reference evidence="2 3" key="1">
    <citation type="submission" date="2019-07" db="EMBL/GenBank/DDBJ databases">
        <authorList>
            <person name="Huq M.A."/>
        </authorList>
    </citation>
    <scope>NUCLEOTIDE SEQUENCE [LARGE SCALE GENOMIC DNA]</scope>
    <source>
        <strain evidence="2 3">MAH-19</strain>
    </source>
</reference>
<keyword evidence="3" id="KW-1185">Reference proteome</keyword>
<dbReference type="Proteomes" id="UP000318733">
    <property type="component" value="Unassembled WGS sequence"/>
</dbReference>
<dbReference type="AlphaFoldDB" id="A0A556MLJ6"/>
<dbReference type="OrthoDB" id="662975at2"/>
<feature type="chain" id="PRO_5021929763" evidence="1">
    <location>
        <begin position="20"/>
        <end position="211"/>
    </location>
</feature>